<name>A0A5C3QRM2_9AGAR</name>
<evidence type="ECO:0000259" key="3">
    <source>
        <dbReference type="PROSITE" id="PS51767"/>
    </source>
</evidence>
<evidence type="ECO:0000313" key="5">
    <source>
        <dbReference type="Proteomes" id="UP000305067"/>
    </source>
</evidence>
<keyword evidence="5" id="KW-1185">Reference proteome</keyword>
<dbReference type="Proteomes" id="UP000305067">
    <property type="component" value="Unassembled WGS sequence"/>
</dbReference>
<feature type="active site" evidence="2">
    <location>
        <position position="58"/>
    </location>
</feature>
<gene>
    <name evidence="4" type="ORF">BDV98DRAFT_505182</name>
</gene>
<dbReference type="GO" id="GO:0004190">
    <property type="term" value="F:aspartic-type endopeptidase activity"/>
    <property type="evidence" value="ECO:0007669"/>
    <property type="project" value="InterPro"/>
</dbReference>
<comment type="similarity">
    <text evidence="1">Belongs to the peptidase A1 family.</text>
</comment>
<feature type="active site" evidence="2">
    <location>
        <position position="238"/>
    </location>
</feature>
<dbReference type="CDD" id="cd05471">
    <property type="entry name" value="pepsin_like"/>
    <property type="match status" value="1"/>
</dbReference>
<dbReference type="GO" id="GO:0006508">
    <property type="term" value="P:proteolysis"/>
    <property type="evidence" value="ECO:0007669"/>
    <property type="project" value="InterPro"/>
</dbReference>
<dbReference type="Pfam" id="PF00026">
    <property type="entry name" value="Asp"/>
    <property type="match status" value="1"/>
</dbReference>
<dbReference type="InterPro" id="IPR001461">
    <property type="entry name" value="Aspartic_peptidase_A1"/>
</dbReference>
<dbReference type="PRINTS" id="PR00792">
    <property type="entry name" value="PEPSIN"/>
</dbReference>
<dbReference type="OrthoDB" id="2747330at2759"/>
<dbReference type="FunFam" id="2.40.70.10:FF:000008">
    <property type="entry name" value="Cathepsin D"/>
    <property type="match status" value="1"/>
</dbReference>
<dbReference type="AlphaFoldDB" id="A0A5C3QRM2"/>
<evidence type="ECO:0000313" key="4">
    <source>
        <dbReference type="EMBL" id="TFL03171.1"/>
    </source>
</evidence>
<dbReference type="EMBL" id="ML178821">
    <property type="protein sequence ID" value="TFL03171.1"/>
    <property type="molecule type" value="Genomic_DNA"/>
</dbReference>
<dbReference type="InterPro" id="IPR033121">
    <property type="entry name" value="PEPTIDASE_A1"/>
</dbReference>
<proteinExistence type="inferred from homology"/>
<evidence type="ECO:0000256" key="2">
    <source>
        <dbReference type="PIRSR" id="PIRSR601461-1"/>
    </source>
</evidence>
<accession>A0A5C3QRM2</accession>
<dbReference type="SUPFAM" id="SSF50630">
    <property type="entry name" value="Acid proteases"/>
    <property type="match status" value="1"/>
</dbReference>
<protein>
    <submittedName>
        <fullName evidence="4">Aspartic peptidase domain-containing protein</fullName>
    </submittedName>
</protein>
<dbReference type="STRING" id="1884261.A0A5C3QRM2"/>
<dbReference type="PANTHER" id="PTHR47966">
    <property type="entry name" value="BETA-SITE APP-CLEAVING ENZYME, ISOFORM A-RELATED"/>
    <property type="match status" value="1"/>
</dbReference>
<dbReference type="Gene3D" id="2.40.70.10">
    <property type="entry name" value="Acid Proteases"/>
    <property type="match status" value="2"/>
</dbReference>
<dbReference type="InterPro" id="IPR034164">
    <property type="entry name" value="Pepsin-like_dom"/>
</dbReference>
<dbReference type="PROSITE" id="PS51767">
    <property type="entry name" value="PEPTIDASE_A1"/>
    <property type="match status" value="1"/>
</dbReference>
<organism evidence="4 5">
    <name type="scientific">Pterulicium gracile</name>
    <dbReference type="NCBI Taxonomy" id="1884261"/>
    <lineage>
        <taxon>Eukaryota</taxon>
        <taxon>Fungi</taxon>
        <taxon>Dikarya</taxon>
        <taxon>Basidiomycota</taxon>
        <taxon>Agaricomycotina</taxon>
        <taxon>Agaricomycetes</taxon>
        <taxon>Agaricomycetidae</taxon>
        <taxon>Agaricales</taxon>
        <taxon>Pleurotineae</taxon>
        <taxon>Pterulaceae</taxon>
        <taxon>Pterulicium</taxon>
    </lineage>
</organism>
<evidence type="ECO:0000256" key="1">
    <source>
        <dbReference type="ARBA" id="ARBA00007447"/>
    </source>
</evidence>
<sequence>MPPTPYPQILPAPPPSLLDPTTGEVPLKALLTPTGLEILYYAQISLGTPQQLLTVDIDTGSADAWIPVECWQCANKEFIPERSTTYSSDGDAFDVSYGSGDVSGIIASEVVSLASLSVSSQSFGAVNRVSAEWNEYPNDGLIGLAFSTISVSSKPTVFENLILQEKVAAPSFSIFLARGKEDGSSLCLGCWDPLKVSSREGGRIYWASLMSKTYWSILMDGVIVNGQRAELNLVAAIDTGTTLIYLPELVAAVFYKLIPGAKPSTEYGPEFYTFPCYGAPIQIAFSFEGQPLSINMMDFNLGRTSASSSECIGGIVSLGRGFPTNLAIVGDEFLKSWYTTFDYSNGGRVGFARSANEN</sequence>
<reference evidence="4 5" key="1">
    <citation type="journal article" date="2019" name="Nat. Ecol. Evol.">
        <title>Megaphylogeny resolves global patterns of mushroom evolution.</title>
        <authorList>
            <person name="Varga T."/>
            <person name="Krizsan K."/>
            <person name="Foldi C."/>
            <person name="Dima B."/>
            <person name="Sanchez-Garcia M."/>
            <person name="Sanchez-Ramirez S."/>
            <person name="Szollosi G.J."/>
            <person name="Szarkandi J.G."/>
            <person name="Papp V."/>
            <person name="Albert L."/>
            <person name="Andreopoulos W."/>
            <person name="Angelini C."/>
            <person name="Antonin V."/>
            <person name="Barry K.W."/>
            <person name="Bougher N.L."/>
            <person name="Buchanan P."/>
            <person name="Buyck B."/>
            <person name="Bense V."/>
            <person name="Catcheside P."/>
            <person name="Chovatia M."/>
            <person name="Cooper J."/>
            <person name="Damon W."/>
            <person name="Desjardin D."/>
            <person name="Finy P."/>
            <person name="Geml J."/>
            <person name="Haridas S."/>
            <person name="Hughes K."/>
            <person name="Justo A."/>
            <person name="Karasinski D."/>
            <person name="Kautmanova I."/>
            <person name="Kiss B."/>
            <person name="Kocsube S."/>
            <person name="Kotiranta H."/>
            <person name="LaButti K.M."/>
            <person name="Lechner B.E."/>
            <person name="Liimatainen K."/>
            <person name="Lipzen A."/>
            <person name="Lukacs Z."/>
            <person name="Mihaltcheva S."/>
            <person name="Morgado L.N."/>
            <person name="Niskanen T."/>
            <person name="Noordeloos M.E."/>
            <person name="Ohm R.A."/>
            <person name="Ortiz-Santana B."/>
            <person name="Ovrebo C."/>
            <person name="Racz N."/>
            <person name="Riley R."/>
            <person name="Savchenko A."/>
            <person name="Shiryaev A."/>
            <person name="Soop K."/>
            <person name="Spirin V."/>
            <person name="Szebenyi C."/>
            <person name="Tomsovsky M."/>
            <person name="Tulloss R.E."/>
            <person name="Uehling J."/>
            <person name="Grigoriev I.V."/>
            <person name="Vagvolgyi C."/>
            <person name="Papp T."/>
            <person name="Martin F.M."/>
            <person name="Miettinen O."/>
            <person name="Hibbett D.S."/>
            <person name="Nagy L.G."/>
        </authorList>
    </citation>
    <scope>NUCLEOTIDE SEQUENCE [LARGE SCALE GENOMIC DNA]</scope>
    <source>
        <strain evidence="4 5">CBS 309.79</strain>
    </source>
</reference>
<feature type="domain" description="Peptidase A1" evidence="3">
    <location>
        <begin position="40"/>
        <end position="352"/>
    </location>
</feature>
<dbReference type="InterPro" id="IPR021109">
    <property type="entry name" value="Peptidase_aspartic_dom_sf"/>
</dbReference>
<dbReference type="PANTHER" id="PTHR47966:SF51">
    <property type="entry name" value="BETA-SITE APP-CLEAVING ENZYME, ISOFORM A-RELATED"/>
    <property type="match status" value="1"/>
</dbReference>